<dbReference type="InterPro" id="IPR015223">
    <property type="entry name" value="MipZ"/>
</dbReference>
<accession>A0A9Q6LTN8</accession>
<sequence>MHLLDTDIRQRSSSKWIDLRNAKIENGEDLPIIHNTSKTGNIKPAIADLSLRHEVVMIDTQGRDNKAARFALLNSDLILIPMQANYFNLATLENICELLEETWSPEKPRVVRLVFTQISTHVFNNDLIEAKKYIDAYVDIHEDENFDILKSFTNVRSAYGKAESSGLGVVEGTDSKAKAEIQLILQEALESLNEPESV</sequence>
<dbReference type="Proteomes" id="UP000422232">
    <property type="component" value="Chromosome"/>
</dbReference>
<dbReference type="PANTHER" id="PTHR13696">
    <property type="entry name" value="P-LOOP CONTAINING NUCLEOSIDE TRIPHOSPHATE HYDROLASE"/>
    <property type="match status" value="1"/>
</dbReference>
<dbReference type="Gene3D" id="3.40.50.300">
    <property type="entry name" value="P-loop containing nucleotide triphosphate hydrolases"/>
    <property type="match status" value="1"/>
</dbReference>
<dbReference type="EMBL" id="CP038908">
    <property type="protein sequence ID" value="QGO05283.1"/>
    <property type="molecule type" value="Genomic_DNA"/>
</dbReference>
<keyword evidence="2" id="KW-1185">Reference proteome</keyword>
<reference evidence="1 2" key="1">
    <citation type="submission" date="2019-04" db="EMBL/GenBank/DDBJ databases">
        <title>Complete genome sequencing of Piscirickettsia salmonis strain Psal-009.</title>
        <authorList>
            <person name="Schober I."/>
            <person name="Bunk B."/>
            <person name="Sproer C."/>
            <person name="Carril G.P."/>
            <person name="Riedel T."/>
            <person name="Flores-Herrera P.A."/>
            <person name="Nourdin-Galindo G."/>
            <person name="Marshall S.H."/>
            <person name="Overmann J."/>
        </authorList>
    </citation>
    <scope>NUCLEOTIDE SEQUENCE [LARGE SCALE GENOMIC DNA]</scope>
    <source>
        <strain evidence="1 2">Psal-009</strain>
    </source>
</reference>
<proteinExistence type="predicted"/>
<gene>
    <name evidence="1" type="ORF">Psal009_01171</name>
</gene>
<dbReference type="PANTHER" id="PTHR13696:SF96">
    <property type="entry name" value="COBQ_COBB_MIND_PARA NUCLEOTIDE BINDING DOMAIN-CONTAINING PROTEIN"/>
    <property type="match status" value="1"/>
</dbReference>
<organism evidence="1 2">
    <name type="scientific">Piscirickettsia salmonis</name>
    <dbReference type="NCBI Taxonomy" id="1238"/>
    <lineage>
        <taxon>Bacteria</taxon>
        <taxon>Pseudomonadati</taxon>
        <taxon>Pseudomonadota</taxon>
        <taxon>Gammaproteobacteria</taxon>
        <taxon>Thiotrichales</taxon>
        <taxon>Piscirickettsiaceae</taxon>
        <taxon>Piscirickettsia</taxon>
    </lineage>
</organism>
<dbReference type="AlphaFoldDB" id="A0A9Q6LTN8"/>
<name>A0A9Q6LTN8_PISSA</name>
<dbReference type="SUPFAM" id="SSF52540">
    <property type="entry name" value="P-loop containing nucleoside triphosphate hydrolases"/>
    <property type="match status" value="1"/>
</dbReference>
<evidence type="ECO:0000313" key="2">
    <source>
        <dbReference type="Proteomes" id="UP000422232"/>
    </source>
</evidence>
<evidence type="ECO:0000313" key="1">
    <source>
        <dbReference type="EMBL" id="QGO05283.1"/>
    </source>
</evidence>
<protein>
    <submittedName>
        <fullName evidence="1">ParA-like protein</fullName>
    </submittedName>
</protein>
<dbReference type="InterPro" id="IPR050678">
    <property type="entry name" value="DNA_Partitioning_ATPase"/>
</dbReference>
<dbReference type="InterPro" id="IPR027417">
    <property type="entry name" value="P-loop_NTPase"/>
</dbReference>
<dbReference type="Pfam" id="PF09140">
    <property type="entry name" value="MipZ"/>
    <property type="match status" value="1"/>
</dbReference>